<name>A0ABQ6IGG8_9MICO</name>
<comment type="caution">
    <text evidence="2">The sequence shown here is derived from an EMBL/GenBank/DDBJ whole genome shotgun (WGS) entry which is preliminary data.</text>
</comment>
<reference evidence="3" key="1">
    <citation type="journal article" date="2019" name="Int. J. Syst. Evol. Microbiol.">
        <title>The Global Catalogue of Microorganisms (GCM) 10K type strain sequencing project: providing services to taxonomists for standard genome sequencing and annotation.</title>
        <authorList>
            <consortium name="The Broad Institute Genomics Platform"/>
            <consortium name="The Broad Institute Genome Sequencing Center for Infectious Disease"/>
            <person name="Wu L."/>
            <person name="Ma J."/>
        </authorList>
    </citation>
    <scope>NUCLEOTIDE SEQUENCE [LARGE SCALE GENOMIC DNA]</scope>
    <source>
        <strain evidence="3">NBRC 112299</strain>
    </source>
</reference>
<feature type="transmembrane region" description="Helical" evidence="1">
    <location>
        <begin position="6"/>
        <end position="26"/>
    </location>
</feature>
<evidence type="ECO:0000313" key="3">
    <source>
        <dbReference type="Proteomes" id="UP001157125"/>
    </source>
</evidence>
<organism evidence="2 3">
    <name type="scientific">Demequina litorisediminis</name>
    <dbReference type="NCBI Taxonomy" id="1849022"/>
    <lineage>
        <taxon>Bacteria</taxon>
        <taxon>Bacillati</taxon>
        <taxon>Actinomycetota</taxon>
        <taxon>Actinomycetes</taxon>
        <taxon>Micrococcales</taxon>
        <taxon>Demequinaceae</taxon>
        <taxon>Demequina</taxon>
    </lineage>
</organism>
<evidence type="ECO:0000313" key="2">
    <source>
        <dbReference type="EMBL" id="GMA37002.1"/>
    </source>
</evidence>
<evidence type="ECO:0000256" key="1">
    <source>
        <dbReference type="SAM" id="Phobius"/>
    </source>
</evidence>
<proteinExistence type="predicted"/>
<keyword evidence="1" id="KW-0812">Transmembrane</keyword>
<evidence type="ECO:0008006" key="4">
    <source>
        <dbReference type="Google" id="ProtNLM"/>
    </source>
</evidence>
<gene>
    <name evidence="2" type="ORF">GCM10025876_32060</name>
</gene>
<sequence>MPSSLVSGLTVAVLLSVAVFVIAAFAEGRAQHLLRIVLRVDERRGMDHMYDEVEREESAWDLLNQIDSEPETESGKERAVVWAREAAHEAKEVALHARDRVQAMRGAEPEPAATTGEIVLRRQ</sequence>
<keyword evidence="1" id="KW-1133">Transmembrane helix</keyword>
<dbReference type="RefSeq" id="WP_284328907.1">
    <property type="nucleotide sequence ID" value="NZ_BSUN01000001.1"/>
</dbReference>
<dbReference type="EMBL" id="BSUN01000001">
    <property type="protein sequence ID" value="GMA37002.1"/>
    <property type="molecule type" value="Genomic_DNA"/>
</dbReference>
<dbReference type="Proteomes" id="UP001157125">
    <property type="component" value="Unassembled WGS sequence"/>
</dbReference>
<keyword evidence="1" id="KW-0472">Membrane</keyword>
<protein>
    <recommendedName>
        <fullName evidence="4">Secreted protein</fullName>
    </recommendedName>
</protein>
<keyword evidence="3" id="KW-1185">Reference proteome</keyword>
<accession>A0ABQ6IGG8</accession>